<sequence length="310" mass="34250">MASGAGGCRCSCESRFSSSSSSCRSRACWQRDVRRDSLPLTLGRRQHWRPLHALLLALLAVWCGSACFVSSQSAGGFGVGVEPMRRVLLPQRHFFKGSFLDPVGYQRDAHVCESLDNWLPNPPRKTKLLAMELEPVNSRYWSFLKPTECRWILDKFVVFGREIDQLDEKVTGEFRASAGGLGAKLMEVTWKKAGLPTQFGKTGIIDMGLISDGTMARLARERSGVAGVEASLRKMHQALKTTGRFYFVADEEDEKALGGTFLGALDVGFEAAVLKRIGFEVVASSRNHGLVVGYMVKTNSPEARVVRKEI</sequence>
<evidence type="ECO:0000313" key="2">
    <source>
        <dbReference type="EMBL" id="CAE8665202.1"/>
    </source>
</evidence>
<accession>A0A813J8F1</accession>
<keyword evidence="1" id="KW-0812">Transmembrane</keyword>
<dbReference type="AlphaFoldDB" id="A0A813J8F1"/>
<evidence type="ECO:0000256" key="1">
    <source>
        <dbReference type="SAM" id="Phobius"/>
    </source>
</evidence>
<dbReference type="Proteomes" id="UP000626109">
    <property type="component" value="Unassembled WGS sequence"/>
</dbReference>
<keyword evidence="1" id="KW-1133">Transmembrane helix</keyword>
<dbReference type="EMBL" id="CAJNNW010025179">
    <property type="protein sequence ID" value="CAE8676030.1"/>
    <property type="molecule type" value="Genomic_DNA"/>
</dbReference>
<gene>
    <name evidence="2" type="ORF">PGLA2088_LOCUS15845</name>
    <name evidence="3" type="ORF">PGLA2088_LOCUS19676</name>
</gene>
<evidence type="ECO:0000313" key="4">
    <source>
        <dbReference type="Proteomes" id="UP000626109"/>
    </source>
</evidence>
<comment type="caution">
    <text evidence="3">The sequence shown here is derived from an EMBL/GenBank/DDBJ whole genome shotgun (WGS) entry which is preliminary data.</text>
</comment>
<dbReference type="EMBL" id="CAJNNW010019805">
    <property type="protein sequence ID" value="CAE8665202.1"/>
    <property type="molecule type" value="Genomic_DNA"/>
</dbReference>
<feature type="transmembrane region" description="Helical" evidence="1">
    <location>
        <begin position="51"/>
        <end position="71"/>
    </location>
</feature>
<keyword evidence="1" id="KW-0472">Membrane</keyword>
<proteinExistence type="predicted"/>
<evidence type="ECO:0000313" key="3">
    <source>
        <dbReference type="EMBL" id="CAE8676030.1"/>
    </source>
</evidence>
<reference evidence="3" key="1">
    <citation type="submission" date="2021-02" db="EMBL/GenBank/DDBJ databases">
        <authorList>
            <person name="Dougan E. K."/>
            <person name="Rhodes N."/>
            <person name="Thang M."/>
            <person name="Chan C."/>
        </authorList>
    </citation>
    <scope>NUCLEOTIDE SEQUENCE</scope>
</reference>
<protein>
    <submittedName>
        <fullName evidence="3">Uncharacterized protein</fullName>
    </submittedName>
</protein>
<name>A0A813J8F1_POLGL</name>
<organism evidence="3 4">
    <name type="scientific">Polarella glacialis</name>
    <name type="common">Dinoflagellate</name>
    <dbReference type="NCBI Taxonomy" id="89957"/>
    <lineage>
        <taxon>Eukaryota</taxon>
        <taxon>Sar</taxon>
        <taxon>Alveolata</taxon>
        <taxon>Dinophyceae</taxon>
        <taxon>Suessiales</taxon>
        <taxon>Suessiaceae</taxon>
        <taxon>Polarella</taxon>
    </lineage>
</organism>